<gene>
    <name evidence="1" type="ORF">DSO57_1022302</name>
</gene>
<protein>
    <submittedName>
        <fullName evidence="1">Uncharacterized protein</fullName>
    </submittedName>
</protein>
<keyword evidence="2" id="KW-1185">Reference proteome</keyword>
<dbReference type="EMBL" id="QTSX02005082">
    <property type="protein sequence ID" value="KAJ9061245.1"/>
    <property type="molecule type" value="Genomic_DNA"/>
</dbReference>
<name>A0ACC2SG15_9FUNG</name>
<organism evidence="1 2">
    <name type="scientific">Entomophthora muscae</name>
    <dbReference type="NCBI Taxonomy" id="34485"/>
    <lineage>
        <taxon>Eukaryota</taxon>
        <taxon>Fungi</taxon>
        <taxon>Fungi incertae sedis</taxon>
        <taxon>Zoopagomycota</taxon>
        <taxon>Entomophthoromycotina</taxon>
        <taxon>Entomophthoromycetes</taxon>
        <taxon>Entomophthorales</taxon>
        <taxon>Entomophthoraceae</taxon>
        <taxon>Entomophthora</taxon>
    </lineage>
</organism>
<sequence>MFSSQNPVSPSLKPSPTLSCPPSTTVVDTPQSTDMVSPLLIARYMAAQQLPHYNKGDFKLWLCKFENHCTLFKVPDNEKLLTVAQFLDGEAAKWHDNLSYKDWNDWRKVAIKQFVPREAKPLTMLRFIKISLYNSFPEFITAFCRLVKQTLDKQNEDLNDNKAKAATSCFDKYYGILFLQDTLPAIYACFLYQEGPDNLEDAHDCILTQYQECVEDDPD</sequence>
<comment type="caution">
    <text evidence="1">The sequence shown here is derived from an EMBL/GenBank/DDBJ whole genome shotgun (WGS) entry which is preliminary data.</text>
</comment>
<evidence type="ECO:0000313" key="2">
    <source>
        <dbReference type="Proteomes" id="UP001165960"/>
    </source>
</evidence>
<proteinExistence type="predicted"/>
<evidence type="ECO:0000313" key="1">
    <source>
        <dbReference type="EMBL" id="KAJ9061245.1"/>
    </source>
</evidence>
<dbReference type="Proteomes" id="UP001165960">
    <property type="component" value="Unassembled WGS sequence"/>
</dbReference>
<reference evidence="1" key="1">
    <citation type="submission" date="2022-04" db="EMBL/GenBank/DDBJ databases">
        <title>Genome of the entomopathogenic fungus Entomophthora muscae.</title>
        <authorList>
            <person name="Elya C."/>
            <person name="Lovett B.R."/>
            <person name="Lee E."/>
            <person name="Macias A.M."/>
            <person name="Hajek A.E."/>
            <person name="De Bivort B.L."/>
            <person name="Kasson M.T."/>
            <person name="De Fine Licht H.H."/>
            <person name="Stajich J.E."/>
        </authorList>
    </citation>
    <scope>NUCLEOTIDE SEQUENCE</scope>
    <source>
        <strain evidence="1">Berkeley</strain>
    </source>
</reference>
<accession>A0ACC2SG15</accession>